<evidence type="ECO:0000313" key="10">
    <source>
        <dbReference type="Proteomes" id="UP000294498"/>
    </source>
</evidence>
<keyword evidence="6 7" id="KW-0998">Cell outer membrane</keyword>
<comment type="caution">
    <text evidence="9">The sequence shown here is derived from an EMBL/GenBank/DDBJ whole genome shotgun (WGS) entry which is preliminary data.</text>
</comment>
<protein>
    <submittedName>
        <fullName evidence="9">TonB-linked SusC/RagA family outer membrane protein</fullName>
    </submittedName>
</protein>
<dbReference type="Gene3D" id="2.60.40.1120">
    <property type="entry name" value="Carboxypeptidase-like, regulatory domain"/>
    <property type="match status" value="1"/>
</dbReference>
<sequence length="1130" mass="124538">MQITAPGKVPHRGALPQIMLVMRLVAILMLATCLQVSARGYTQGRVNLTLKNAPLETALKAIMKQSGYYYWGDPALLKRAKPVNVALRDAEVRAALDECFRDQPLTYEIEDRIVVVKEVVASSASIVPNAEPLSEVRGRVMDEKGEPLVGASVVVKGTKIGTVTDSKGNFELSNVSNGAVLVLSYTGYLSREIVLRGGGQDMVIRLIVSNSPLDEVEVIAYGTTTQRFTTGNISEVKGEDIARQPVGNPLLALEGRVPGLFITQNTGVPGGGVTVRIQGQNSIQRGNDPLYVIDGIPYNSQIPSTGLGNNILGNSGNYSTGNIQINGVGNPLSYINPLDIASIEVLKDADATAIYGSRAANGAILITTKKGVAGSMKVDFNLQQGFGKVTRSMKMMNTRQYLDMRYEALKNDGINLSAQSKTNANYYDLLFWDTTRYTNWAKTLIGNTAQYTNVNGSVSGGTNTIQYFLDGTYHRETTVFPGDFSDQKASLHLNISGASSKQKFHFQLTGSYLYDDNQLPQTDLTNIAMLLEPDAPPLYNSDGSINWAQTATGNSSFDHNPMAKLYNTYRNDAGNLMSNLLLVYRLLPGLDVQSNIGYTNMHSKEFTASPLVAIQPEYRTNIPRSANYGASDIYTWIVEPQIHYVKKILKGKLESLLGATIQQNGSNGYSIEGVGYNSDNVLENIQDATALSATSVFQSEYKYGAVFGRINYDWQDKYIINLNGRRDGSSRFGENNQFHEFGSVGAGWIFSREKFIQNDLPFLSFGKLRASYGTTGNDQIGDYAFMNLYSAVYASVPYQGAVGLAPTGLANPYLEWEETQKASLGGDFGILRDRLLLNVTFERNRSSNELLNYALPNITGFGTITKNFPATVQNTSWELNLNSTNVNVKGFTWTTGLNLTIPRNKLISFPNLSTSTYAKSLVIGQPVNIQHELHFLGVNPATGLYIAADSHGNPTSTPNYSTDRTVTVSTFPKFYGGLQNSLQFKGFQLDFIFQFTKQRAYAYKFGNGYKYPGQFFRSQSNQPVSVLNPWQKPGDNASIQRYSTKLTGLVAASSDAVYADASYIRLRNLSLSYQFPDKWVQKGRFRYFRMYMQGQNLWTITHYQGMDPENQGNSALPPLQIWTLGIQLGL</sequence>
<proteinExistence type="inferred from homology"/>
<dbReference type="EMBL" id="SODV01000001">
    <property type="protein sequence ID" value="TDX01848.1"/>
    <property type="molecule type" value="Genomic_DNA"/>
</dbReference>
<evidence type="ECO:0000256" key="1">
    <source>
        <dbReference type="ARBA" id="ARBA00004571"/>
    </source>
</evidence>
<dbReference type="NCBIfam" id="TIGR04056">
    <property type="entry name" value="OMP_RagA_SusC"/>
    <property type="match status" value="1"/>
</dbReference>
<dbReference type="SUPFAM" id="SSF49464">
    <property type="entry name" value="Carboxypeptidase regulatory domain-like"/>
    <property type="match status" value="1"/>
</dbReference>
<dbReference type="Pfam" id="PF07715">
    <property type="entry name" value="Plug"/>
    <property type="match status" value="1"/>
</dbReference>
<dbReference type="OrthoDB" id="9768177at2"/>
<dbReference type="NCBIfam" id="TIGR04057">
    <property type="entry name" value="SusC_RagA_signa"/>
    <property type="match status" value="1"/>
</dbReference>
<dbReference type="InterPro" id="IPR023997">
    <property type="entry name" value="TonB-dep_OMP_SusC/RagA_CS"/>
</dbReference>
<comment type="similarity">
    <text evidence="7">Belongs to the TonB-dependent receptor family.</text>
</comment>
<dbReference type="Proteomes" id="UP000294498">
    <property type="component" value="Unassembled WGS sequence"/>
</dbReference>
<dbReference type="InterPro" id="IPR037066">
    <property type="entry name" value="Plug_dom_sf"/>
</dbReference>
<dbReference type="SUPFAM" id="SSF56935">
    <property type="entry name" value="Porins"/>
    <property type="match status" value="1"/>
</dbReference>
<dbReference type="Pfam" id="PF13715">
    <property type="entry name" value="CarbopepD_reg_2"/>
    <property type="match status" value="1"/>
</dbReference>
<feature type="domain" description="TonB-dependent receptor plug" evidence="8">
    <location>
        <begin position="226"/>
        <end position="363"/>
    </location>
</feature>
<dbReference type="RefSeq" id="WP_133994487.1">
    <property type="nucleotide sequence ID" value="NZ_SODV01000001.1"/>
</dbReference>
<dbReference type="Gene3D" id="2.40.170.20">
    <property type="entry name" value="TonB-dependent receptor, beta-barrel domain"/>
    <property type="match status" value="1"/>
</dbReference>
<evidence type="ECO:0000256" key="6">
    <source>
        <dbReference type="ARBA" id="ARBA00023237"/>
    </source>
</evidence>
<dbReference type="PROSITE" id="PS52016">
    <property type="entry name" value="TONB_DEPENDENT_REC_3"/>
    <property type="match status" value="1"/>
</dbReference>
<dbReference type="GO" id="GO:0009279">
    <property type="term" value="C:cell outer membrane"/>
    <property type="evidence" value="ECO:0007669"/>
    <property type="project" value="UniProtKB-SubCell"/>
</dbReference>
<evidence type="ECO:0000313" key="9">
    <source>
        <dbReference type="EMBL" id="TDX01848.1"/>
    </source>
</evidence>
<reference evidence="9 10" key="1">
    <citation type="submission" date="2019-03" db="EMBL/GenBank/DDBJ databases">
        <title>Genomic Encyclopedia of Type Strains, Phase IV (KMG-IV): sequencing the most valuable type-strain genomes for metagenomic binning, comparative biology and taxonomic classification.</title>
        <authorList>
            <person name="Goeker M."/>
        </authorList>
    </citation>
    <scope>NUCLEOTIDE SEQUENCE [LARGE SCALE GENOMIC DNA]</scope>
    <source>
        <strain evidence="9 10">DSM 100059</strain>
    </source>
</reference>
<accession>A0A4R8DVA5</accession>
<comment type="subcellular location">
    <subcellularLocation>
        <location evidence="1 7">Cell outer membrane</location>
        <topology evidence="1 7">Multi-pass membrane protein</topology>
    </subcellularLocation>
</comment>
<evidence type="ECO:0000259" key="8">
    <source>
        <dbReference type="Pfam" id="PF07715"/>
    </source>
</evidence>
<keyword evidence="10" id="KW-1185">Reference proteome</keyword>
<evidence type="ECO:0000256" key="5">
    <source>
        <dbReference type="ARBA" id="ARBA00023136"/>
    </source>
</evidence>
<dbReference type="InterPro" id="IPR039426">
    <property type="entry name" value="TonB-dep_rcpt-like"/>
</dbReference>
<evidence type="ECO:0000256" key="7">
    <source>
        <dbReference type="PROSITE-ProRule" id="PRU01360"/>
    </source>
</evidence>
<keyword evidence="2 7" id="KW-0813">Transport</keyword>
<dbReference type="AlphaFoldDB" id="A0A4R8DVA5"/>
<dbReference type="InterPro" id="IPR008969">
    <property type="entry name" value="CarboxyPept-like_regulatory"/>
</dbReference>
<dbReference type="Gene3D" id="2.170.130.10">
    <property type="entry name" value="TonB-dependent receptor, plug domain"/>
    <property type="match status" value="1"/>
</dbReference>
<gene>
    <name evidence="9" type="ORF">EDB95_2892</name>
</gene>
<evidence type="ECO:0000256" key="3">
    <source>
        <dbReference type="ARBA" id="ARBA00022452"/>
    </source>
</evidence>
<dbReference type="InterPro" id="IPR012910">
    <property type="entry name" value="Plug_dom"/>
</dbReference>
<dbReference type="InterPro" id="IPR023996">
    <property type="entry name" value="TonB-dep_OMP_SusC/RagA"/>
</dbReference>
<keyword evidence="4 7" id="KW-0812">Transmembrane</keyword>
<evidence type="ECO:0000256" key="4">
    <source>
        <dbReference type="ARBA" id="ARBA00022692"/>
    </source>
</evidence>
<keyword evidence="5 7" id="KW-0472">Membrane</keyword>
<evidence type="ECO:0000256" key="2">
    <source>
        <dbReference type="ARBA" id="ARBA00022448"/>
    </source>
</evidence>
<keyword evidence="3 7" id="KW-1134">Transmembrane beta strand</keyword>
<name>A0A4R8DVA5_9BACT</name>
<dbReference type="InterPro" id="IPR036942">
    <property type="entry name" value="Beta-barrel_TonB_sf"/>
</dbReference>
<organism evidence="9 10">
    <name type="scientific">Dinghuibacter silviterrae</name>
    <dbReference type="NCBI Taxonomy" id="1539049"/>
    <lineage>
        <taxon>Bacteria</taxon>
        <taxon>Pseudomonadati</taxon>
        <taxon>Bacteroidota</taxon>
        <taxon>Chitinophagia</taxon>
        <taxon>Chitinophagales</taxon>
        <taxon>Chitinophagaceae</taxon>
        <taxon>Dinghuibacter</taxon>
    </lineage>
</organism>